<dbReference type="Proteomes" id="UP001589776">
    <property type="component" value="Unassembled WGS sequence"/>
</dbReference>
<evidence type="ECO:0000313" key="2">
    <source>
        <dbReference type="Proteomes" id="UP001589776"/>
    </source>
</evidence>
<reference evidence="1 2" key="1">
    <citation type="submission" date="2024-09" db="EMBL/GenBank/DDBJ databases">
        <authorList>
            <person name="Sun Q."/>
            <person name="Mori K."/>
        </authorList>
    </citation>
    <scope>NUCLEOTIDE SEQUENCE [LARGE SCALE GENOMIC DNA]</scope>
    <source>
        <strain evidence="1 2">CCM 7759</strain>
    </source>
</reference>
<sequence length="42" mass="5240">MESYYIVYKFKIISGPHTKLVAMEKFEKLQHWFLNLECWEMK</sequence>
<protein>
    <submittedName>
        <fullName evidence="1">Uncharacterized protein</fullName>
    </submittedName>
</protein>
<dbReference type="RefSeq" id="WP_377471321.1">
    <property type="nucleotide sequence ID" value="NZ_JBHLWN010000067.1"/>
</dbReference>
<evidence type="ECO:0000313" key="1">
    <source>
        <dbReference type="EMBL" id="MFC0213987.1"/>
    </source>
</evidence>
<organism evidence="1 2">
    <name type="scientific">Paenibacillus chartarius</name>
    <dbReference type="NCBI Taxonomy" id="747481"/>
    <lineage>
        <taxon>Bacteria</taxon>
        <taxon>Bacillati</taxon>
        <taxon>Bacillota</taxon>
        <taxon>Bacilli</taxon>
        <taxon>Bacillales</taxon>
        <taxon>Paenibacillaceae</taxon>
        <taxon>Paenibacillus</taxon>
    </lineage>
</organism>
<accession>A0ABV6DN03</accession>
<name>A0ABV6DN03_9BACL</name>
<gene>
    <name evidence="1" type="ORF">ACFFK0_16270</name>
</gene>
<proteinExistence type="predicted"/>
<keyword evidence="2" id="KW-1185">Reference proteome</keyword>
<dbReference type="EMBL" id="JBHLWN010000067">
    <property type="protein sequence ID" value="MFC0213987.1"/>
    <property type="molecule type" value="Genomic_DNA"/>
</dbReference>
<comment type="caution">
    <text evidence="1">The sequence shown here is derived from an EMBL/GenBank/DDBJ whole genome shotgun (WGS) entry which is preliminary data.</text>
</comment>